<evidence type="ECO:0000313" key="1">
    <source>
        <dbReference type="EMBL" id="EAY21270.1"/>
    </source>
</evidence>
<protein>
    <recommendedName>
        <fullName evidence="3">Nucleotide-diphospho-sugar transferase domain-containing protein</fullName>
    </recommendedName>
</protein>
<dbReference type="InParanoid" id="A2DE52"/>
<accession>A2DE52</accession>
<evidence type="ECO:0000313" key="2">
    <source>
        <dbReference type="Proteomes" id="UP000001542"/>
    </source>
</evidence>
<dbReference type="KEGG" id="tva:5466818"/>
<name>A2DE52_TRIV3</name>
<sequence length="313" mass="36902">MNETIDNFLLSSDKEYKNCAFCPKVPHTKWDISYSTDRDVMIFMSFGYIHNRTIVFLHSLRDHGCKAKFVMFSDTKGYKQFQEYDKEIHFTDCGVICLDMGEFIAKQPDGRINRFDLYKKKQELIAELINFYGSLIDCVFVIDVSDSLAMVDPFLIIPPDGRAHVLYENWPIQNDQETWDQFLILNNNSHEFDKHDIITGTIIVGERYEVLRFVDIVTMIYDTHPQSYRILDQSLYTYAFYYNLHKKYNLDLGVIEKFHGLICPNTELIFGTDMDTQVYYNTTIRPIVIHHSQWRCGPCENYYHYCMTGSVFP</sequence>
<dbReference type="VEuPathDB" id="TrichDB:TVAGG3_0174530"/>
<evidence type="ECO:0008006" key="3">
    <source>
        <dbReference type="Google" id="ProtNLM"/>
    </source>
</evidence>
<organism evidence="1 2">
    <name type="scientific">Trichomonas vaginalis (strain ATCC PRA-98 / G3)</name>
    <dbReference type="NCBI Taxonomy" id="412133"/>
    <lineage>
        <taxon>Eukaryota</taxon>
        <taxon>Metamonada</taxon>
        <taxon>Parabasalia</taxon>
        <taxon>Trichomonadida</taxon>
        <taxon>Trichomonadidae</taxon>
        <taxon>Trichomonas</taxon>
    </lineage>
</organism>
<dbReference type="AlphaFoldDB" id="A2DE52"/>
<gene>
    <name evidence="1" type="ORF">TVAG_166450</name>
</gene>
<dbReference type="EMBL" id="DS113191">
    <property type="protein sequence ID" value="EAY21270.1"/>
    <property type="molecule type" value="Genomic_DNA"/>
</dbReference>
<dbReference type="RefSeq" id="XP_001582256.1">
    <property type="nucleotide sequence ID" value="XM_001582206.1"/>
</dbReference>
<reference evidence="1" key="2">
    <citation type="journal article" date="2007" name="Science">
        <title>Draft genome sequence of the sexually transmitted pathogen Trichomonas vaginalis.</title>
        <authorList>
            <person name="Carlton J.M."/>
            <person name="Hirt R.P."/>
            <person name="Silva J.C."/>
            <person name="Delcher A.L."/>
            <person name="Schatz M."/>
            <person name="Zhao Q."/>
            <person name="Wortman J.R."/>
            <person name="Bidwell S.L."/>
            <person name="Alsmark U.C.M."/>
            <person name="Besteiro S."/>
            <person name="Sicheritz-Ponten T."/>
            <person name="Noel C.J."/>
            <person name="Dacks J.B."/>
            <person name="Foster P.G."/>
            <person name="Simillion C."/>
            <person name="Van de Peer Y."/>
            <person name="Miranda-Saavedra D."/>
            <person name="Barton G.J."/>
            <person name="Westrop G.D."/>
            <person name="Mueller S."/>
            <person name="Dessi D."/>
            <person name="Fiori P.L."/>
            <person name="Ren Q."/>
            <person name="Paulsen I."/>
            <person name="Zhang H."/>
            <person name="Bastida-Corcuera F.D."/>
            <person name="Simoes-Barbosa A."/>
            <person name="Brown M.T."/>
            <person name="Hayes R.D."/>
            <person name="Mukherjee M."/>
            <person name="Okumura C.Y."/>
            <person name="Schneider R."/>
            <person name="Smith A.J."/>
            <person name="Vanacova S."/>
            <person name="Villalvazo M."/>
            <person name="Haas B.J."/>
            <person name="Pertea M."/>
            <person name="Feldblyum T.V."/>
            <person name="Utterback T.R."/>
            <person name="Shu C.L."/>
            <person name="Osoegawa K."/>
            <person name="de Jong P.J."/>
            <person name="Hrdy I."/>
            <person name="Horvathova L."/>
            <person name="Zubacova Z."/>
            <person name="Dolezal P."/>
            <person name="Malik S.B."/>
            <person name="Logsdon J.M. Jr."/>
            <person name="Henze K."/>
            <person name="Gupta A."/>
            <person name="Wang C.C."/>
            <person name="Dunne R.L."/>
            <person name="Upcroft J.A."/>
            <person name="Upcroft P."/>
            <person name="White O."/>
            <person name="Salzberg S.L."/>
            <person name="Tang P."/>
            <person name="Chiu C.-H."/>
            <person name="Lee Y.-S."/>
            <person name="Embley T.M."/>
            <person name="Coombs G.H."/>
            <person name="Mottram J.C."/>
            <person name="Tachezy J."/>
            <person name="Fraser-Liggett C.M."/>
            <person name="Johnson P.J."/>
        </authorList>
    </citation>
    <scope>NUCLEOTIDE SEQUENCE [LARGE SCALE GENOMIC DNA]</scope>
    <source>
        <strain evidence="1">G3</strain>
    </source>
</reference>
<reference evidence="1" key="1">
    <citation type="submission" date="2006-10" db="EMBL/GenBank/DDBJ databases">
        <authorList>
            <person name="Amadeo P."/>
            <person name="Zhao Q."/>
            <person name="Wortman J."/>
            <person name="Fraser-Liggett C."/>
            <person name="Carlton J."/>
        </authorList>
    </citation>
    <scope>NUCLEOTIDE SEQUENCE</scope>
    <source>
        <strain evidence="1">G3</strain>
    </source>
</reference>
<dbReference type="Proteomes" id="UP000001542">
    <property type="component" value="Unassembled WGS sequence"/>
</dbReference>
<keyword evidence="2" id="KW-1185">Reference proteome</keyword>
<dbReference type="VEuPathDB" id="TrichDB:TVAG_166450"/>
<proteinExistence type="predicted"/>